<name>A0ABT7AU92_9CYAN</name>
<evidence type="ECO:0000313" key="2">
    <source>
        <dbReference type="EMBL" id="MDJ1170476.1"/>
    </source>
</evidence>
<feature type="region of interest" description="Disordered" evidence="1">
    <location>
        <begin position="1"/>
        <end position="95"/>
    </location>
</feature>
<gene>
    <name evidence="2" type="ORF">PMG71_13655</name>
</gene>
<sequence>MSSTPDNPNSPKKKVNLPEPDQDNITVLTNKLPKGPILPWNRYDSPWHDSEQEKDKKEALKTEETEGEGNSEHSDGESPEEEQEDNTIPFKRNQG</sequence>
<comment type="caution">
    <text evidence="2">The sequence shown here is derived from an EMBL/GenBank/DDBJ whole genome shotgun (WGS) entry which is preliminary data.</text>
</comment>
<proteinExistence type="predicted"/>
<dbReference type="EMBL" id="JAQOSP010000090">
    <property type="protein sequence ID" value="MDJ1170476.1"/>
    <property type="molecule type" value="Genomic_DNA"/>
</dbReference>
<dbReference type="Proteomes" id="UP001235303">
    <property type="component" value="Unassembled WGS sequence"/>
</dbReference>
<evidence type="ECO:0000313" key="3">
    <source>
        <dbReference type="Proteomes" id="UP001235303"/>
    </source>
</evidence>
<feature type="compositionally biased region" description="Polar residues" evidence="1">
    <location>
        <begin position="1"/>
        <end position="10"/>
    </location>
</feature>
<keyword evidence="3" id="KW-1185">Reference proteome</keyword>
<accession>A0ABT7AU92</accession>
<protein>
    <submittedName>
        <fullName evidence="2">Uncharacterized protein</fullName>
    </submittedName>
</protein>
<organism evidence="2 3">
    <name type="scientific">Roseofilum acuticapitatum BLCC-M154</name>
    <dbReference type="NCBI Taxonomy" id="3022444"/>
    <lineage>
        <taxon>Bacteria</taxon>
        <taxon>Bacillati</taxon>
        <taxon>Cyanobacteriota</taxon>
        <taxon>Cyanophyceae</taxon>
        <taxon>Desertifilales</taxon>
        <taxon>Desertifilaceae</taxon>
        <taxon>Roseofilum</taxon>
        <taxon>Roseofilum acuticapitatum</taxon>
    </lineage>
</organism>
<evidence type="ECO:0000256" key="1">
    <source>
        <dbReference type="SAM" id="MobiDB-lite"/>
    </source>
</evidence>
<feature type="compositionally biased region" description="Basic and acidic residues" evidence="1">
    <location>
        <begin position="45"/>
        <end position="76"/>
    </location>
</feature>
<reference evidence="2 3" key="1">
    <citation type="submission" date="2023-01" db="EMBL/GenBank/DDBJ databases">
        <title>Novel diversity within Roseofilum (Cyanobacteria; Desertifilaceae) from marine benthic mats with descriptions of four novel species.</title>
        <authorList>
            <person name="Wang Y."/>
            <person name="Berthold D.E."/>
            <person name="Hu J."/>
            <person name="Lefler F.W."/>
            <person name="Laughinghouse H.D. IV."/>
        </authorList>
    </citation>
    <scope>NUCLEOTIDE SEQUENCE [LARGE SCALE GENOMIC DNA]</scope>
    <source>
        <strain evidence="2 3">BLCC-M154</strain>
    </source>
</reference>
<dbReference type="RefSeq" id="WP_283754233.1">
    <property type="nucleotide sequence ID" value="NZ_JAQOSP010000090.1"/>
</dbReference>